<dbReference type="InterPro" id="IPR011989">
    <property type="entry name" value="ARM-like"/>
</dbReference>
<reference evidence="1 2" key="1">
    <citation type="submission" date="2014-06" db="EMBL/GenBank/DDBJ databases">
        <authorList>
            <person name="Urmite Genomes Urmite Genomes"/>
        </authorList>
    </citation>
    <scope>NUCLEOTIDE SEQUENCE [LARGE SCALE GENOMIC DNA]</scope>
</reference>
<gene>
    <name evidence="1" type="ORF">BN59_02698</name>
</gene>
<dbReference type="EMBL" id="CCSB01000003">
    <property type="protein sequence ID" value="CDZ78388.1"/>
    <property type="molecule type" value="Genomic_DNA"/>
</dbReference>
<dbReference type="InterPro" id="IPR016024">
    <property type="entry name" value="ARM-type_fold"/>
</dbReference>
<evidence type="ECO:0000313" key="1">
    <source>
        <dbReference type="EMBL" id="CDZ78388.1"/>
    </source>
</evidence>
<keyword evidence="2" id="KW-1185">Reference proteome</keyword>
<sequence length="747" mass="85063">MRYSDFRKMLQTIVAVQLNDNQCPQPLVVLKELLQTYLARLPKGQTLFAPEIREILVFKAQLTDKTSLEELFKLIEDYYRSQDNPRKPNALKACLMAFFHYYRFSFDKKLLLESEVIAKYILLPLSLHSRDKRDSVINAWLDTQGMFNIGRFIIPETSRKAVMDRLGEELEDIRSLQGTFPTLSDTEQEAIIKALITKCETGKNKDSNYIYRSILSEIRIPTRCLETVAQHLLKTLRDHKEVKYIDKVLFRQDILAIVREELIQFLLDELDSRDHERLNSAVRLLTQLRSKSPLLPIEVHAKLQEKCLALLQTYKELEPSELIAQADSATNLFLLMEKLNFSEPQSQEIVSTLFTMLSIDSPVLKAYALRLLAASMQGRLLSSERCQLLIDLYSIEPNGSVSQALGKVLVSAIIPDGMSKELLAVLIKSLEEFEIGYSPAKVLNNFLSLTRNTKLKLDFLEEWIACLQSEDQSLRAKACTIIEDMVDIPASLTQPLLDIAENELYPDAQDAAREALTRITTVPNELRPSVYHAVVIDQAGIPLSTLSRLVIPKNSHPFVIKYCMEQIIRGIKARHFSSNTEDGWSIFTQIANTTRDENVQKEIVGALFKIIGFFDLSSTLDALSCLSSIQPLSIQLRYDTIFALLKLIEHSCDDPKLSKLLESRLLLEHQLEALNMSLLQCKDPAMHAFVLASLERIQASLEQNSELWFELETFIQGIEVEMPILPEMFRLLPDEVNERIIASPSGA</sequence>
<organism evidence="1 2">
    <name type="scientific">Legionella massiliensis</name>
    <dbReference type="NCBI Taxonomy" id="1034943"/>
    <lineage>
        <taxon>Bacteria</taxon>
        <taxon>Pseudomonadati</taxon>
        <taxon>Pseudomonadota</taxon>
        <taxon>Gammaproteobacteria</taxon>
        <taxon>Legionellales</taxon>
        <taxon>Legionellaceae</taxon>
        <taxon>Legionella</taxon>
    </lineage>
</organism>
<evidence type="ECO:0000313" key="2">
    <source>
        <dbReference type="Proteomes" id="UP000044071"/>
    </source>
</evidence>
<dbReference type="SUPFAM" id="SSF48371">
    <property type="entry name" value="ARM repeat"/>
    <property type="match status" value="1"/>
</dbReference>
<dbReference type="AlphaFoldDB" id="A0A078L328"/>
<dbReference type="Proteomes" id="UP000044071">
    <property type="component" value="Unassembled WGS sequence"/>
</dbReference>
<dbReference type="RefSeq" id="WP_043874887.1">
    <property type="nucleotide sequence ID" value="NZ_CCVW01000003.1"/>
</dbReference>
<protein>
    <submittedName>
        <fullName evidence="1">Uncharacterized protein</fullName>
    </submittedName>
</protein>
<dbReference type="Gene3D" id="1.25.10.10">
    <property type="entry name" value="Leucine-rich Repeat Variant"/>
    <property type="match status" value="1"/>
</dbReference>
<name>A0A078L328_9GAMM</name>
<accession>A0A078L328</accession>
<proteinExistence type="predicted"/>